<sequence length="1020" mass="103718">MPIKARRDANALLENGSVSGNALLNDSQLTQVNTIQFGTGASMPVSGTGTTIQGTYGALTIFADGSYSYTASSDRAERLAAGTIVNDYFNYTASGSGGSAGSDLKFTVTGVNDAPVLTSLAATLKTINEDATGNAGQAVSSFLGSTDVDSGALRGIAVTGLASGNGEWQYSLNGGTSWSTIGSVSGSGALLLRSTDFVRFVPNAISGTNASFTFRAWDQSSGTAGTKVSLPATGGQTAYSDAQGSASITVTSVNDAPVGVAGTASGTQNGPPVTGQVHATDVDSPTLTYALVANSAVGGSVTIDPTSGNYSFTPAQNFSGAASFSFTASDGALTSAPAPVSIAIAGVNAPPTANPDSASTAADTPVLIDVLANDSDPNNDTLTIAAVGSAGHGTVQIQNGKVLYTPAAGYSGGDAFTYTAADGAGGTANGNVSVTVAPASTGPSAVTVTFRQGSNGYTGTVDTTLRESRATTYYGDAIMSHSALETGKEFQPLLRFDNLFGTAVGQIPLGATIVSATLRLEVTEASATGGSIDRMLAPWSAASTWSSLGGGVQLDGVEATTAGGVTTGAVALGSRVFDVTSSLQAWNAAASTASGQNAANLGWLFKAAGIDGWDFTSAQGATKPFLSVTYTQAGTVPASLPAVSLSAATAVENAGSIVFNVSLSQSSSQAVDVTLGTAGHTALPGTDFTSKLQTLTFAPGETLKTFTLSLVNDGTAERPETMVAQILSATNARVDVGVGLGRIRDDDVSVATFTPIAASVAAVHNLADGTVYQDGSGGTYGISDPSAIAYVPSLGGLLIGDSEHDESPFFSPTNLFSVKTDGTYVGNFSLASYTKEPTGLAYNAANDFLYIADDDKAGVFWTAVSNPSVKLGFFDTGRLGFLDTEDLKFDPLTGHIYILDGLMKQIIELTDQGQFVDSIKLPSVMTDAEALAYDSKHDVFFVGSGVSANIWVLNHDGDILQTLTTLTAYSPRPKLKGFELAPSSDPNDGTALSLYVADYGNDQVNDGRLFEIHLGGDWFT</sequence>
<dbReference type="GO" id="GO:0007154">
    <property type="term" value="P:cell communication"/>
    <property type="evidence" value="ECO:0007669"/>
    <property type="project" value="InterPro"/>
</dbReference>
<dbReference type="SUPFAM" id="SSF63825">
    <property type="entry name" value="YWTD domain"/>
    <property type="match status" value="1"/>
</dbReference>
<evidence type="ECO:0000259" key="4">
    <source>
        <dbReference type="Pfam" id="PF03160"/>
    </source>
</evidence>
<dbReference type="InterPro" id="IPR038081">
    <property type="entry name" value="CalX-like_sf"/>
</dbReference>
<dbReference type="InterPro" id="IPR015919">
    <property type="entry name" value="Cadherin-like_sf"/>
</dbReference>
<dbReference type="Gene3D" id="2.60.40.3440">
    <property type="match status" value="1"/>
</dbReference>
<keyword evidence="6" id="KW-1185">Reference proteome</keyword>
<dbReference type="RefSeq" id="WP_126719267.1">
    <property type="nucleotide sequence ID" value="NZ_RWJF01000001.1"/>
</dbReference>
<dbReference type="GO" id="GO:0005509">
    <property type="term" value="F:calcium ion binding"/>
    <property type="evidence" value="ECO:0007669"/>
    <property type="project" value="InterPro"/>
</dbReference>
<protein>
    <submittedName>
        <fullName evidence="5">Tandem-95 repeat protein</fullName>
    </submittedName>
</protein>
<dbReference type="Pfam" id="PF03160">
    <property type="entry name" value="Calx-beta"/>
    <property type="match status" value="1"/>
</dbReference>
<dbReference type="Pfam" id="PF17963">
    <property type="entry name" value="Big_9"/>
    <property type="match status" value="2"/>
</dbReference>
<name>A0A429VBR3_9SPHN</name>
<dbReference type="InterPro" id="IPR010221">
    <property type="entry name" value="VCBS_dom"/>
</dbReference>
<evidence type="ECO:0000256" key="1">
    <source>
        <dbReference type="ARBA" id="ARBA00022729"/>
    </source>
</evidence>
<proteinExistence type="predicted"/>
<keyword evidence="1" id="KW-0732">Signal</keyword>
<dbReference type="NCBIfam" id="TIGR01965">
    <property type="entry name" value="VCBS_repeat"/>
    <property type="match status" value="1"/>
</dbReference>
<dbReference type="GO" id="GO:0016020">
    <property type="term" value="C:membrane"/>
    <property type="evidence" value="ECO:0007669"/>
    <property type="project" value="InterPro"/>
</dbReference>
<dbReference type="CDD" id="cd11304">
    <property type="entry name" value="Cadherin_repeat"/>
    <property type="match status" value="1"/>
</dbReference>
<dbReference type="EMBL" id="RWJF01000001">
    <property type="protein sequence ID" value="RST31439.1"/>
    <property type="molecule type" value="Genomic_DNA"/>
</dbReference>
<dbReference type="AlphaFoldDB" id="A0A429VBR3"/>
<accession>A0A429VBR3</accession>
<organism evidence="5 6">
    <name type="scientific">Sphingomonas ginkgonis</name>
    <dbReference type="NCBI Taxonomy" id="2315330"/>
    <lineage>
        <taxon>Bacteria</taxon>
        <taxon>Pseudomonadati</taxon>
        <taxon>Pseudomonadota</taxon>
        <taxon>Alphaproteobacteria</taxon>
        <taxon>Sphingomonadales</taxon>
        <taxon>Sphingomonadaceae</taxon>
        <taxon>Sphingomonas</taxon>
    </lineage>
</organism>
<keyword evidence="3" id="KW-0106">Calcium</keyword>
<dbReference type="SUPFAM" id="SSF49313">
    <property type="entry name" value="Cadherin-like"/>
    <property type="match status" value="1"/>
</dbReference>
<reference evidence="5 6" key="1">
    <citation type="submission" date="2018-12" db="EMBL/GenBank/DDBJ databases">
        <title>Sphingomonas sp. HMF7854 Genome sequencing and assembly.</title>
        <authorList>
            <person name="Cha I."/>
            <person name="Kang H."/>
            <person name="Kim H."/>
            <person name="Kang J."/>
            <person name="Joh K."/>
        </authorList>
    </citation>
    <scope>NUCLEOTIDE SEQUENCE [LARGE SCALE GENOMIC DNA]</scope>
    <source>
        <strain evidence="5 6">HMF7854</strain>
    </source>
</reference>
<dbReference type="OrthoDB" id="5593939at2"/>
<dbReference type="NCBIfam" id="NF012211">
    <property type="entry name" value="tand_rpt_95"/>
    <property type="match status" value="2"/>
</dbReference>
<dbReference type="Proteomes" id="UP000274661">
    <property type="component" value="Unassembled WGS sequence"/>
</dbReference>
<keyword evidence="2" id="KW-0677">Repeat</keyword>
<dbReference type="SUPFAM" id="SSF141072">
    <property type="entry name" value="CalX-like"/>
    <property type="match status" value="1"/>
</dbReference>
<evidence type="ECO:0000313" key="5">
    <source>
        <dbReference type="EMBL" id="RST31439.1"/>
    </source>
</evidence>
<comment type="caution">
    <text evidence="5">The sequence shown here is derived from an EMBL/GenBank/DDBJ whole genome shotgun (WGS) entry which is preliminary data.</text>
</comment>
<dbReference type="InterPro" id="IPR003644">
    <property type="entry name" value="Calx_beta"/>
</dbReference>
<dbReference type="Gene3D" id="2.60.40.2810">
    <property type="match status" value="1"/>
</dbReference>
<gene>
    <name evidence="5" type="ORF">HMF7854_11755</name>
</gene>
<evidence type="ECO:0000256" key="2">
    <source>
        <dbReference type="ARBA" id="ARBA00022737"/>
    </source>
</evidence>
<dbReference type="InterPro" id="IPR011042">
    <property type="entry name" value="6-blade_b-propeller_TolB-like"/>
</dbReference>
<feature type="domain" description="Calx-beta" evidence="4">
    <location>
        <begin position="649"/>
        <end position="728"/>
    </location>
</feature>
<evidence type="ECO:0000313" key="6">
    <source>
        <dbReference type="Proteomes" id="UP000274661"/>
    </source>
</evidence>
<dbReference type="Gene3D" id="2.60.40.2030">
    <property type="match status" value="1"/>
</dbReference>
<evidence type="ECO:0000256" key="3">
    <source>
        <dbReference type="ARBA" id="ARBA00022837"/>
    </source>
</evidence>
<dbReference type="Gene3D" id="2.120.10.30">
    <property type="entry name" value="TolB, C-terminal domain"/>
    <property type="match status" value="1"/>
</dbReference>